<dbReference type="CDD" id="cd00067">
    <property type="entry name" value="GAL4"/>
    <property type="match status" value="1"/>
</dbReference>
<dbReference type="EMBL" id="QGMK01000627">
    <property type="protein sequence ID" value="TVY80710.1"/>
    <property type="molecule type" value="Genomic_DNA"/>
</dbReference>
<dbReference type="AlphaFoldDB" id="A0A8T9CA83"/>
<dbReference type="OrthoDB" id="4137815at2759"/>
<protein>
    <recommendedName>
        <fullName evidence="2">Zn(2)-C6 fungal-type domain-containing protein</fullName>
    </recommendedName>
</protein>
<evidence type="ECO:0000256" key="1">
    <source>
        <dbReference type="ARBA" id="ARBA00023242"/>
    </source>
</evidence>
<keyword evidence="1" id="KW-0539">Nucleus</keyword>
<keyword evidence="4" id="KW-1185">Reference proteome</keyword>
<sequence>MAASPVQSRKTGRKAVTACDRCYELKERCARISSVIACTRCRRLGTNCTNLRPLRRAGRRPFHSARESTSIGQSITSSRSSIDFDTWLSESPDLSCDEKDLLLLLLTRPEYSEHYPVSPAFQAADQKSLAAALIVALPILKHAYLAYAGALKLLRYGTAAEAEKSVSLRHASFAMNTLRSLPVSNSQDAATCLALGAPLALFVYSVVGVGVADICHFSLSTVSPFLNMRNSDLDSDTSPWQNVLVMLETMECLVYRRKATLRIQSDGPEMIDRYLGLCVPLLPFYYDLCNISYLQSQSTERGCLNHLRKQLEGVHSAIQTWQPSQPCGFIERFQTAEVVNLLAQARVYRLAGLLVCHRLRYVFGEEDSQASLLSREIMMELGLARGISKARIRCVTLPFVVAAVEVEGEENRIKALRNVDEFVDQFTPVVQNATRTFLQRVWHERDVQGIACWFDSVHKPCAVLDSIESSYFALA</sequence>
<reference evidence="3 4" key="1">
    <citation type="submission" date="2018-05" db="EMBL/GenBank/DDBJ databases">
        <title>Genome sequencing and assembly of the regulated plant pathogen Lachnellula willkommii and related sister species for the development of diagnostic species identification markers.</title>
        <authorList>
            <person name="Giroux E."/>
            <person name="Bilodeau G."/>
        </authorList>
    </citation>
    <scope>NUCLEOTIDE SEQUENCE [LARGE SCALE GENOMIC DNA]</scope>
    <source>
        <strain evidence="3 4">CBS 268.59</strain>
    </source>
</reference>
<proteinExistence type="predicted"/>
<accession>A0A8T9CA83</accession>
<organism evidence="3 4">
    <name type="scientific">Lachnellula suecica</name>
    <dbReference type="NCBI Taxonomy" id="602035"/>
    <lineage>
        <taxon>Eukaryota</taxon>
        <taxon>Fungi</taxon>
        <taxon>Dikarya</taxon>
        <taxon>Ascomycota</taxon>
        <taxon>Pezizomycotina</taxon>
        <taxon>Leotiomycetes</taxon>
        <taxon>Helotiales</taxon>
        <taxon>Lachnaceae</taxon>
        <taxon>Lachnellula</taxon>
    </lineage>
</organism>
<dbReference type="PANTHER" id="PTHR37534">
    <property type="entry name" value="TRANSCRIPTIONAL ACTIVATOR PROTEIN UGA3"/>
    <property type="match status" value="1"/>
</dbReference>
<evidence type="ECO:0000313" key="3">
    <source>
        <dbReference type="EMBL" id="TVY80710.1"/>
    </source>
</evidence>
<comment type="caution">
    <text evidence="3">The sequence shown here is derived from an EMBL/GenBank/DDBJ whole genome shotgun (WGS) entry which is preliminary data.</text>
</comment>
<dbReference type="GO" id="GO:0000981">
    <property type="term" value="F:DNA-binding transcription factor activity, RNA polymerase II-specific"/>
    <property type="evidence" value="ECO:0007669"/>
    <property type="project" value="InterPro"/>
</dbReference>
<name>A0A8T9CA83_9HELO</name>
<dbReference type="InterPro" id="IPR036864">
    <property type="entry name" value="Zn2-C6_fun-type_DNA-bd_sf"/>
</dbReference>
<dbReference type="PANTHER" id="PTHR37534:SF46">
    <property type="entry name" value="ZN(II)2CYS6 TRANSCRIPTION FACTOR (EUROFUNG)"/>
    <property type="match status" value="1"/>
</dbReference>
<dbReference type="SMART" id="SM00066">
    <property type="entry name" value="GAL4"/>
    <property type="match status" value="1"/>
</dbReference>
<evidence type="ECO:0000259" key="2">
    <source>
        <dbReference type="SMART" id="SM00066"/>
    </source>
</evidence>
<dbReference type="InterPro" id="IPR001138">
    <property type="entry name" value="Zn2Cys6_DnaBD"/>
</dbReference>
<gene>
    <name evidence="3" type="ORF">LSUE1_G003577</name>
</gene>
<evidence type="ECO:0000313" key="4">
    <source>
        <dbReference type="Proteomes" id="UP000469558"/>
    </source>
</evidence>
<dbReference type="SUPFAM" id="SSF57701">
    <property type="entry name" value="Zn2/Cys6 DNA-binding domain"/>
    <property type="match status" value="1"/>
</dbReference>
<dbReference type="Proteomes" id="UP000469558">
    <property type="component" value="Unassembled WGS sequence"/>
</dbReference>
<feature type="domain" description="Zn(2)-C6 fungal-type" evidence="2">
    <location>
        <begin position="13"/>
        <end position="59"/>
    </location>
</feature>
<dbReference type="GO" id="GO:0008270">
    <property type="term" value="F:zinc ion binding"/>
    <property type="evidence" value="ECO:0007669"/>
    <property type="project" value="InterPro"/>
</dbReference>
<dbReference type="Gene3D" id="4.10.240.10">
    <property type="entry name" value="Zn(2)-C6 fungal-type DNA-binding domain"/>
    <property type="match status" value="1"/>
</dbReference>